<comment type="caution">
    <text evidence="2">The sequence shown here is derived from an EMBL/GenBank/DDBJ whole genome shotgun (WGS) entry which is preliminary data.</text>
</comment>
<sequence length="198" mass="20335">MSSSSVPVGASIPSNASPETVNEGDYRLHHEAPHSTSHVPSQDHSTSSPPGGEVWDGPGKTEADVVHEATQQIVNEQELDGGAGSGPKPPVEGEVRDEIAKAGTSATQGELGTRASNTVDDGDVVARKGPTSGDLASGHLSEVPAQPRKEAISDVKVKPVEQDYSGERLAETKAQGTGGDDVAKISASKEGTLEVKGR</sequence>
<name>A0A0E9NP79_SAICN</name>
<organism evidence="2 3">
    <name type="scientific">Saitoella complicata (strain BCRC 22490 / CBS 7301 / JCM 7358 / NBRC 10748 / NRRL Y-17804)</name>
    <dbReference type="NCBI Taxonomy" id="698492"/>
    <lineage>
        <taxon>Eukaryota</taxon>
        <taxon>Fungi</taxon>
        <taxon>Dikarya</taxon>
        <taxon>Ascomycota</taxon>
        <taxon>Taphrinomycotina</taxon>
        <taxon>Taphrinomycotina incertae sedis</taxon>
        <taxon>Saitoella</taxon>
    </lineage>
</organism>
<gene>
    <name evidence="2" type="ORF">G7K_5704-t1</name>
</gene>
<evidence type="ECO:0000313" key="3">
    <source>
        <dbReference type="Proteomes" id="UP000033140"/>
    </source>
</evidence>
<feature type="compositionally biased region" description="Polar residues" evidence="1">
    <location>
        <begin position="34"/>
        <end position="49"/>
    </location>
</feature>
<dbReference type="Proteomes" id="UP000033140">
    <property type="component" value="Unassembled WGS sequence"/>
</dbReference>
<keyword evidence="3" id="KW-1185">Reference proteome</keyword>
<accession>A0A0E9NP79</accession>
<feature type="compositionally biased region" description="Polar residues" evidence="1">
    <location>
        <begin position="104"/>
        <end position="119"/>
    </location>
</feature>
<feature type="region of interest" description="Disordered" evidence="1">
    <location>
        <begin position="1"/>
        <end position="198"/>
    </location>
</feature>
<reference evidence="2 3" key="2">
    <citation type="journal article" date="2014" name="J. Gen. Appl. Microbiol.">
        <title>The early diverging ascomycetous budding yeast Saitoella complicata has three histone deacetylases belonging to the Clr6, Hos2, and Rpd3 lineages.</title>
        <authorList>
            <person name="Nishida H."/>
            <person name="Matsumoto T."/>
            <person name="Kondo S."/>
            <person name="Hamamoto M."/>
            <person name="Yoshikawa H."/>
        </authorList>
    </citation>
    <scope>NUCLEOTIDE SEQUENCE [LARGE SCALE GENOMIC DNA]</scope>
    <source>
        <strain evidence="2 3">NRRL Y-17804</strain>
    </source>
</reference>
<dbReference type="RefSeq" id="XP_019023141.1">
    <property type="nucleotide sequence ID" value="XM_019171279.1"/>
</dbReference>
<evidence type="ECO:0000256" key="1">
    <source>
        <dbReference type="SAM" id="MobiDB-lite"/>
    </source>
</evidence>
<feature type="compositionally biased region" description="Basic and acidic residues" evidence="1">
    <location>
        <begin position="91"/>
        <end position="100"/>
    </location>
</feature>
<feature type="compositionally biased region" description="Polar residues" evidence="1">
    <location>
        <begin position="1"/>
        <end position="20"/>
    </location>
</feature>
<dbReference type="AlphaFoldDB" id="A0A0E9NP79"/>
<feature type="compositionally biased region" description="Basic and acidic residues" evidence="1">
    <location>
        <begin position="24"/>
        <end position="33"/>
    </location>
</feature>
<evidence type="ECO:0000313" key="2">
    <source>
        <dbReference type="EMBL" id="GAO51608.1"/>
    </source>
</evidence>
<protein>
    <submittedName>
        <fullName evidence="2">Uncharacterized protein</fullName>
    </submittedName>
</protein>
<feature type="compositionally biased region" description="Basic and acidic residues" evidence="1">
    <location>
        <begin position="147"/>
        <end position="171"/>
    </location>
</feature>
<dbReference type="EMBL" id="BACD03000049">
    <property type="protein sequence ID" value="GAO51608.1"/>
    <property type="molecule type" value="Genomic_DNA"/>
</dbReference>
<proteinExistence type="predicted"/>
<reference evidence="2 3" key="3">
    <citation type="journal article" date="2015" name="Genome Announc.">
        <title>Draft Genome Sequence of the Archiascomycetous Yeast Saitoella complicata.</title>
        <authorList>
            <person name="Yamauchi K."/>
            <person name="Kondo S."/>
            <person name="Hamamoto M."/>
            <person name="Takahashi Y."/>
            <person name="Ogura Y."/>
            <person name="Hayashi T."/>
            <person name="Nishida H."/>
        </authorList>
    </citation>
    <scope>NUCLEOTIDE SEQUENCE [LARGE SCALE GENOMIC DNA]</scope>
    <source>
        <strain evidence="2 3">NRRL Y-17804</strain>
    </source>
</reference>
<reference evidence="2 3" key="1">
    <citation type="journal article" date="2011" name="J. Gen. Appl. Microbiol.">
        <title>Draft genome sequencing of the enigmatic yeast Saitoella complicata.</title>
        <authorList>
            <person name="Nishida H."/>
            <person name="Hamamoto M."/>
            <person name="Sugiyama J."/>
        </authorList>
    </citation>
    <scope>NUCLEOTIDE SEQUENCE [LARGE SCALE GENOMIC DNA]</scope>
    <source>
        <strain evidence="2 3">NRRL Y-17804</strain>
    </source>
</reference>